<feature type="compositionally biased region" description="Basic residues" evidence="2">
    <location>
        <begin position="717"/>
        <end position="731"/>
    </location>
</feature>
<feature type="compositionally biased region" description="Low complexity" evidence="2">
    <location>
        <begin position="651"/>
        <end position="663"/>
    </location>
</feature>
<evidence type="ECO:0000256" key="2">
    <source>
        <dbReference type="SAM" id="MobiDB-lite"/>
    </source>
</evidence>
<dbReference type="PANTHER" id="PTHR11679">
    <property type="entry name" value="VESICLE PROTEIN SORTING-ASSOCIATED"/>
    <property type="match status" value="1"/>
</dbReference>
<dbReference type="Gene3D" id="1.25.40.60">
    <property type="match status" value="1"/>
</dbReference>
<evidence type="ECO:0000256" key="1">
    <source>
        <dbReference type="ARBA" id="ARBA00009884"/>
    </source>
</evidence>
<comment type="caution">
    <text evidence="3">The sequence shown here is derived from an EMBL/GenBank/DDBJ whole genome shotgun (WGS) entry which is preliminary data.</text>
</comment>
<feature type="compositionally biased region" description="Gly residues" evidence="2">
    <location>
        <begin position="698"/>
        <end position="707"/>
    </location>
</feature>
<comment type="similarity">
    <text evidence="1">Belongs to the STXBP/unc-18/SEC1 family.</text>
</comment>
<dbReference type="InterPro" id="IPR001619">
    <property type="entry name" value="Sec1-like"/>
</dbReference>
<sequence length="731" mass="81948">MVSIITAQHDLLLSTLRHITQTDWKVLVVDAATKTLLDNVIEQDELLNLNITNIEQITDRRQTNKEVEAIYLLSPQPWIVDCLMADFEKRKYRRAHLVWTSLLHPALRDRIDKSPVARPQIALFKVLNTSFHPQESHLVTLRSPESFPILFHPGCNHLVRAHMEDLAQKIVGVCVSLGEYPTIRYYRPREARHEAAILCSHLARFVQDELDLYAKFHEDFPPATSRTRGVLFITDRSMDLVAPVVHEFTYQAMANDLLSIREKENSLSYRTLVNPGTPQQEDKEIAIEEKDKIWTENRHRHMKDTIDRLMADFQRFIKSNPNFTKDSEGGANSLNAIKDMLAGLPEFQSMKEAYALHLGMAQECMDLFQQRKLAELGSVEQTLATGWDEEYKRPKGVADQVVRMLDEPSILPPDRLRLLALYMLYRDGILRGDLEKLIAHANLSPQDHGTLTNLSLLGARIERQLKDKRPPPNPLFTPKPPPINPEAEYALSRYEPALQLLLENHASGTVSSESFPYTRPPPLDESESLSQVPTNATSLRQAKPTWAKSRTATNTNSETRQRVVIFMAGGATYSESRVCYEVGAKTGREVVLVTSHMLSPEGFLRQVGELGWDKRRLDLPVERSQPKAPGHLFEPDVVPRAAAVVVAAPVQQQPVQRQGGQVPTREMGGLNVNGRAQGGSGQQQQANSSAKLTKDPPGGSGAGGGTGPIQLGGEKKEKKHRFLGLGKKGRD</sequence>
<dbReference type="EMBL" id="JAVRQU010000012">
    <property type="protein sequence ID" value="KAK5696449.1"/>
    <property type="molecule type" value="Genomic_DNA"/>
</dbReference>
<dbReference type="AlphaFoldDB" id="A0AAN7W3T7"/>
<dbReference type="SUPFAM" id="SSF56815">
    <property type="entry name" value="Sec1/munc18-like (SM) proteins"/>
    <property type="match status" value="1"/>
</dbReference>
<evidence type="ECO:0000313" key="4">
    <source>
        <dbReference type="Proteomes" id="UP001310594"/>
    </source>
</evidence>
<dbReference type="Proteomes" id="UP001310594">
    <property type="component" value="Unassembled WGS sequence"/>
</dbReference>
<evidence type="ECO:0000313" key="3">
    <source>
        <dbReference type="EMBL" id="KAK5696449.1"/>
    </source>
</evidence>
<dbReference type="GO" id="GO:0016192">
    <property type="term" value="P:vesicle-mediated transport"/>
    <property type="evidence" value="ECO:0007669"/>
    <property type="project" value="InterPro"/>
</dbReference>
<protein>
    <submittedName>
        <fullName evidence="3">Syntaxin binding protein 1</fullName>
    </submittedName>
</protein>
<feature type="region of interest" description="Disordered" evidence="2">
    <location>
        <begin position="651"/>
        <end position="731"/>
    </location>
</feature>
<dbReference type="Gene3D" id="3.40.50.2060">
    <property type="match status" value="1"/>
</dbReference>
<dbReference type="InterPro" id="IPR043154">
    <property type="entry name" value="Sec-1-like_dom1"/>
</dbReference>
<dbReference type="PIRSF" id="PIRSF005715">
    <property type="entry name" value="VPS45_Sec1"/>
    <property type="match status" value="1"/>
</dbReference>
<feature type="region of interest" description="Disordered" evidence="2">
    <location>
        <begin position="510"/>
        <end position="530"/>
    </location>
</feature>
<dbReference type="InterPro" id="IPR043127">
    <property type="entry name" value="Sec-1-like_dom3a"/>
</dbReference>
<dbReference type="Gene3D" id="3.40.50.1910">
    <property type="match status" value="1"/>
</dbReference>
<name>A0AAN7W3T7_9PEZI</name>
<proteinExistence type="inferred from homology"/>
<reference evidence="3" key="1">
    <citation type="submission" date="2023-08" db="EMBL/GenBank/DDBJ databases">
        <title>Black Yeasts Isolated from many extreme environments.</title>
        <authorList>
            <person name="Coleine C."/>
            <person name="Stajich J.E."/>
            <person name="Selbmann L."/>
        </authorList>
    </citation>
    <scope>NUCLEOTIDE SEQUENCE</scope>
    <source>
        <strain evidence="3">CCFEE 5810</strain>
    </source>
</reference>
<dbReference type="InterPro" id="IPR027482">
    <property type="entry name" value="Sec1-like_dom2"/>
</dbReference>
<dbReference type="Pfam" id="PF00995">
    <property type="entry name" value="Sec1"/>
    <property type="match status" value="1"/>
</dbReference>
<accession>A0AAN7W3T7</accession>
<organism evidence="3 4">
    <name type="scientific">Elasticomyces elasticus</name>
    <dbReference type="NCBI Taxonomy" id="574655"/>
    <lineage>
        <taxon>Eukaryota</taxon>
        <taxon>Fungi</taxon>
        <taxon>Dikarya</taxon>
        <taxon>Ascomycota</taxon>
        <taxon>Pezizomycotina</taxon>
        <taxon>Dothideomycetes</taxon>
        <taxon>Dothideomycetidae</taxon>
        <taxon>Mycosphaerellales</taxon>
        <taxon>Teratosphaeriaceae</taxon>
        <taxon>Elasticomyces</taxon>
    </lineage>
</organism>
<dbReference type="InterPro" id="IPR036045">
    <property type="entry name" value="Sec1-like_sf"/>
</dbReference>
<gene>
    <name evidence="3" type="primary">sec1</name>
    <name evidence="3" type="ORF">LTR97_007750</name>
</gene>
<dbReference type="Gene3D" id="3.90.830.10">
    <property type="entry name" value="Syntaxin Binding Protein 1, Chain A, domain 2"/>
    <property type="match status" value="1"/>
</dbReference>